<dbReference type="PANTHER" id="PTHR45947">
    <property type="entry name" value="SULFOQUINOVOSYL TRANSFERASE SQD2"/>
    <property type="match status" value="1"/>
</dbReference>
<dbReference type="Pfam" id="PF13439">
    <property type="entry name" value="Glyco_transf_4"/>
    <property type="match status" value="1"/>
</dbReference>
<dbReference type="AlphaFoldDB" id="A0A4T3F438"/>
<feature type="domain" description="Glycosyltransferase subfamily 4-like N-terminal" evidence="2">
    <location>
        <begin position="21"/>
        <end position="198"/>
    </location>
</feature>
<dbReference type="PANTHER" id="PTHR45947:SF15">
    <property type="entry name" value="TEICHURONIC ACID BIOSYNTHESIS GLYCOSYLTRANSFERASE TUAC-RELATED"/>
    <property type="match status" value="1"/>
</dbReference>
<dbReference type="InterPro" id="IPR050194">
    <property type="entry name" value="Glycosyltransferase_grp1"/>
</dbReference>
<dbReference type="SUPFAM" id="SSF53756">
    <property type="entry name" value="UDP-Glycosyltransferase/glycogen phosphorylase"/>
    <property type="match status" value="1"/>
</dbReference>
<accession>A0A4T3F438</accession>
<dbReference type="Proteomes" id="UP000309389">
    <property type="component" value="Unassembled WGS sequence"/>
</dbReference>
<dbReference type="InterPro" id="IPR028098">
    <property type="entry name" value="Glyco_trans_4-like_N"/>
</dbReference>
<name>A0A4T3F438_9SPHN</name>
<evidence type="ECO:0000313" key="3">
    <source>
        <dbReference type="EMBL" id="TIX51908.1"/>
    </source>
</evidence>
<evidence type="ECO:0000313" key="4">
    <source>
        <dbReference type="Proteomes" id="UP000309389"/>
    </source>
</evidence>
<proteinExistence type="predicted"/>
<keyword evidence="3" id="KW-0808">Transferase</keyword>
<comment type="caution">
    <text evidence="3">The sequence shown here is derived from an EMBL/GenBank/DDBJ whole genome shotgun (WGS) entry which is preliminary data.</text>
</comment>
<evidence type="ECO:0000259" key="1">
    <source>
        <dbReference type="Pfam" id="PF00534"/>
    </source>
</evidence>
<dbReference type="EMBL" id="SSHH01000001">
    <property type="protein sequence ID" value="TIX51908.1"/>
    <property type="molecule type" value="Genomic_DNA"/>
</dbReference>
<dbReference type="InterPro" id="IPR001296">
    <property type="entry name" value="Glyco_trans_1"/>
</dbReference>
<dbReference type="Pfam" id="PF00534">
    <property type="entry name" value="Glycos_transf_1"/>
    <property type="match status" value="1"/>
</dbReference>
<keyword evidence="4" id="KW-1185">Reference proteome</keyword>
<dbReference type="RefSeq" id="WP_136692696.1">
    <property type="nucleotide sequence ID" value="NZ_SSHH01000001.1"/>
</dbReference>
<organism evidence="3 4">
    <name type="scientific">Alteraurantiacibacter aquimixticola</name>
    <dbReference type="NCBI Taxonomy" id="2489173"/>
    <lineage>
        <taxon>Bacteria</taxon>
        <taxon>Pseudomonadati</taxon>
        <taxon>Pseudomonadota</taxon>
        <taxon>Alphaproteobacteria</taxon>
        <taxon>Sphingomonadales</taxon>
        <taxon>Erythrobacteraceae</taxon>
        <taxon>Alteraurantiacibacter</taxon>
    </lineage>
</organism>
<dbReference type="GO" id="GO:0016757">
    <property type="term" value="F:glycosyltransferase activity"/>
    <property type="evidence" value="ECO:0007669"/>
    <property type="project" value="InterPro"/>
</dbReference>
<dbReference type="OrthoDB" id="258796at2"/>
<dbReference type="Gene3D" id="3.40.50.2000">
    <property type="entry name" value="Glycogen Phosphorylase B"/>
    <property type="match status" value="2"/>
</dbReference>
<sequence length="390" mass="41686">MKRVLSIATLFPNAHQPRFGTFVARQMEALAKRDDWDVHVINPLGMPPVAMGRYARLLDAAISGRENGVNVHRPRFTLIPAVGGPFNPAMIVRAALPLARRLHAIHPFDLVDAQFFYPDGPAAARIAEELGLPLSIKARGADISLWGHKAYANRKMRAAAAQAKGLLAVSEALKRDMVAIGLPEEKITVHYTGLDQQRFRPQDRARSRAALARDHGVPIEGPLLASVGALIPRKGQHFVIEALAELPDAQLVLVGEGPDESDLRALAAMKGLAGRVHFLGSLNHDGLPKVLSAAEAMVLPSASEGLANAWVEALACGTPLVITDVGGARELVTSDTAGRIVARETPAILQGIGEVLAANYAPADVAQCAARFSWDNNAAALGEYYERLLA</sequence>
<reference evidence="3 4" key="1">
    <citation type="submission" date="2019-04" db="EMBL/GenBank/DDBJ databases">
        <title>Altererythrobacter aquimixticola sp. nov., isolated from sediment of junction between the ocean and a freshwater spring.</title>
        <authorList>
            <person name="Yoon J.-H."/>
        </authorList>
    </citation>
    <scope>NUCLEOTIDE SEQUENCE [LARGE SCALE GENOMIC DNA]</scope>
    <source>
        <strain evidence="3 4">SSKS-13</strain>
    </source>
</reference>
<gene>
    <name evidence="3" type="ORF">E5222_05575</name>
</gene>
<evidence type="ECO:0000259" key="2">
    <source>
        <dbReference type="Pfam" id="PF13439"/>
    </source>
</evidence>
<feature type="domain" description="Glycosyl transferase family 1" evidence="1">
    <location>
        <begin position="213"/>
        <end position="347"/>
    </location>
</feature>
<protein>
    <submittedName>
        <fullName evidence="3">Glycosyltransferase family 4 protein</fullName>
    </submittedName>
</protein>